<dbReference type="SUPFAM" id="SSF143011">
    <property type="entry name" value="RelE-like"/>
    <property type="match status" value="1"/>
</dbReference>
<feature type="non-terminal residue" evidence="2">
    <location>
        <position position="1"/>
    </location>
</feature>
<dbReference type="EMBL" id="PEWA01000011">
    <property type="protein sequence ID" value="PIU73734.1"/>
    <property type="molecule type" value="Genomic_DNA"/>
</dbReference>
<gene>
    <name evidence="2" type="ORF">COS78_00810</name>
</gene>
<dbReference type="AlphaFoldDB" id="A0A2M7ASZ0"/>
<accession>A0A2M7ASZ0</accession>
<dbReference type="InterPro" id="IPR007712">
    <property type="entry name" value="RelE/ParE_toxin"/>
</dbReference>
<comment type="caution">
    <text evidence="2">The sequence shown here is derived from an EMBL/GenBank/DDBJ whole genome shotgun (WGS) entry which is preliminary data.</text>
</comment>
<dbReference type="Proteomes" id="UP000231407">
    <property type="component" value="Unassembled WGS sequence"/>
</dbReference>
<keyword evidence="1" id="KW-1277">Toxin-antitoxin system</keyword>
<dbReference type="InterPro" id="IPR035093">
    <property type="entry name" value="RelE/ParE_toxin_dom_sf"/>
</dbReference>
<dbReference type="InterPro" id="IPR004386">
    <property type="entry name" value="Toxin_YafQ-like"/>
</dbReference>
<reference evidence="3" key="1">
    <citation type="submission" date="2017-09" db="EMBL/GenBank/DDBJ databases">
        <title>Depth-based differentiation of microbial function through sediment-hosted aquifers and enrichment of novel symbionts in the deep terrestrial subsurface.</title>
        <authorList>
            <person name="Probst A.J."/>
            <person name="Ladd B."/>
            <person name="Jarett J.K."/>
            <person name="Geller-Mcgrath D.E."/>
            <person name="Sieber C.M.K."/>
            <person name="Emerson J.B."/>
            <person name="Anantharaman K."/>
            <person name="Thomas B.C."/>
            <person name="Malmstrom R."/>
            <person name="Stieglmeier M."/>
            <person name="Klingl A."/>
            <person name="Woyke T."/>
            <person name="Ryan C.M."/>
            <person name="Banfield J.F."/>
        </authorList>
    </citation>
    <scope>NUCLEOTIDE SEQUENCE [LARGE SCALE GENOMIC DNA]</scope>
</reference>
<evidence type="ECO:0000313" key="2">
    <source>
        <dbReference type="EMBL" id="PIU73734.1"/>
    </source>
</evidence>
<evidence type="ECO:0000256" key="1">
    <source>
        <dbReference type="ARBA" id="ARBA00022649"/>
    </source>
</evidence>
<dbReference type="Pfam" id="PF15738">
    <property type="entry name" value="YafQ_toxin"/>
    <property type="match status" value="1"/>
</dbReference>
<organism evidence="2 3">
    <name type="scientific">Candidatus Shapirobacteria bacterium CG06_land_8_20_14_3_00_40_12</name>
    <dbReference type="NCBI Taxonomy" id="1974881"/>
    <lineage>
        <taxon>Bacteria</taxon>
        <taxon>Candidatus Shapironibacteriota</taxon>
    </lineage>
</organism>
<name>A0A2M7ASZ0_9BACT</name>
<dbReference type="NCBIfam" id="TIGR02385">
    <property type="entry name" value="RelE_StbE"/>
    <property type="match status" value="1"/>
</dbReference>
<evidence type="ECO:0000313" key="3">
    <source>
        <dbReference type="Proteomes" id="UP000231407"/>
    </source>
</evidence>
<sequence length="72" mass="8412">SSLKLTDRFTERVKIFSKNPAHPILCDHSLQGQMKNYRAFSITNDIRVVYQIIDDQVVKFVDIGTHDQVYEK</sequence>
<protein>
    <submittedName>
        <fullName evidence="2">Type II toxin-antitoxin system mRNA interferase toxin, RelE/StbE family</fullName>
    </submittedName>
</protein>
<proteinExistence type="predicted"/>
<dbReference type="Gene3D" id="3.30.2310.20">
    <property type="entry name" value="RelE-like"/>
    <property type="match status" value="1"/>
</dbReference>